<evidence type="ECO:0000313" key="2">
    <source>
        <dbReference type="EMBL" id="MBB5272986.1"/>
    </source>
</evidence>
<keyword evidence="1" id="KW-0732">Signal</keyword>
<dbReference type="Pfam" id="PF11162">
    <property type="entry name" value="DUF2946"/>
    <property type="match status" value="1"/>
</dbReference>
<dbReference type="RefSeq" id="WP_183969064.1">
    <property type="nucleotide sequence ID" value="NZ_BAABEW010000024.1"/>
</dbReference>
<sequence length="125" mass="12697">MPFALRLRTRIAWLALAAMLMSALAPGISSAMALGTAPEIWGEVCRAEGAAAPDTAPGVPPGHDAGMADCPFCLPQAGAPALPSPERVFAAPADGGSAAPRLFLLAPTASWQWLAAQARAPPTRA</sequence>
<dbReference type="AlphaFoldDB" id="A0A7W8HJ20"/>
<gene>
    <name evidence="2" type="ORF">HNQ70_003009</name>
</gene>
<organism evidence="2 3">
    <name type="scientific">Quisquiliibacterium transsilvanicum</name>
    <dbReference type="NCBI Taxonomy" id="1549638"/>
    <lineage>
        <taxon>Bacteria</taxon>
        <taxon>Pseudomonadati</taxon>
        <taxon>Pseudomonadota</taxon>
        <taxon>Betaproteobacteria</taxon>
        <taxon>Burkholderiales</taxon>
        <taxon>Burkholderiaceae</taxon>
        <taxon>Quisquiliibacterium</taxon>
    </lineage>
</organism>
<feature type="chain" id="PRO_5030574513" description="DUF2946 domain-containing protein" evidence="1">
    <location>
        <begin position="32"/>
        <end position="125"/>
    </location>
</feature>
<feature type="signal peptide" evidence="1">
    <location>
        <begin position="1"/>
        <end position="31"/>
    </location>
</feature>
<evidence type="ECO:0000256" key="1">
    <source>
        <dbReference type="SAM" id="SignalP"/>
    </source>
</evidence>
<reference evidence="2 3" key="1">
    <citation type="submission" date="2020-08" db="EMBL/GenBank/DDBJ databases">
        <title>Genomic Encyclopedia of Type Strains, Phase IV (KMG-IV): sequencing the most valuable type-strain genomes for metagenomic binning, comparative biology and taxonomic classification.</title>
        <authorList>
            <person name="Goeker M."/>
        </authorList>
    </citation>
    <scope>NUCLEOTIDE SEQUENCE [LARGE SCALE GENOMIC DNA]</scope>
    <source>
        <strain evidence="2 3">DSM 29781</strain>
    </source>
</reference>
<keyword evidence="3" id="KW-1185">Reference proteome</keyword>
<dbReference type="InterPro" id="IPR021333">
    <property type="entry name" value="DUF2946"/>
</dbReference>
<evidence type="ECO:0008006" key="4">
    <source>
        <dbReference type="Google" id="ProtNLM"/>
    </source>
</evidence>
<accession>A0A7W8HJ20</accession>
<comment type="caution">
    <text evidence="2">The sequence shown here is derived from an EMBL/GenBank/DDBJ whole genome shotgun (WGS) entry which is preliminary data.</text>
</comment>
<name>A0A7W8HJ20_9BURK</name>
<proteinExistence type="predicted"/>
<dbReference type="Proteomes" id="UP000532440">
    <property type="component" value="Unassembled WGS sequence"/>
</dbReference>
<dbReference type="EMBL" id="JACHGB010000005">
    <property type="protein sequence ID" value="MBB5272986.1"/>
    <property type="molecule type" value="Genomic_DNA"/>
</dbReference>
<protein>
    <recommendedName>
        <fullName evidence="4">DUF2946 domain-containing protein</fullName>
    </recommendedName>
</protein>
<evidence type="ECO:0000313" key="3">
    <source>
        <dbReference type="Proteomes" id="UP000532440"/>
    </source>
</evidence>